<organism evidence="1 2">
    <name type="scientific">Racocetra fulgida</name>
    <dbReference type="NCBI Taxonomy" id="60492"/>
    <lineage>
        <taxon>Eukaryota</taxon>
        <taxon>Fungi</taxon>
        <taxon>Fungi incertae sedis</taxon>
        <taxon>Mucoromycota</taxon>
        <taxon>Glomeromycotina</taxon>
        <taxon>Glomeromycetes</taxon>
        <taxon>Diversisporales</taxon>
        <taxon>Gigasporaceae</taxon>
        <taxon>Racocetra</taxon>
    </lineage>
</organism>
<dbReference type="AlphaFoldDB" id="A0A9N9H669"/>
<comment type="caution">
    <text evidence="1">The sequence shown here is derived from an EMBL/GenBank/DDBJ whole genome shotgun (WGS) entry which is preliminary data.</text>
</comment>
<sequence>MTKDTIGSAEQYSTLKKITYLPLDDEEQLDIVEADQSEILKNVNTSINQQIEYLISLYQKSNLDDIPLDRRKNIIKKLEET</sequence>
<name>A0A9N9H669_9GLOM</name>
<proteinExistence type="predicted"/>
<feature type="non-terminal residue" evidence="1">
    <location>
        <position position="1"/>
    </location>
</feature>
<dbReference type="Proteomes" id="UP000789396">
    <property type="component" value="Unassembled WGS sequence"/>
</dbReference>
<keyword evidence="2" id="KW-1185">Reference proteome</keyword>
<dbReference type="EMBL" id="CAJVPZ010013601">
    <property type="protein sequence ID" value="CAG8650208.1"/>
    <property type="molecule type" value="Genomic_DNA"/>
</dbReference>
<protein>
    <submittedName>
        <fullName evidence="1">18474_t:CDS:1</fullName>
    </submittedName>
</protein>
<evidence type="ECO:0000313" key="1">
    <source>
        <dbReference type="EMBL" id="CAG8650208.1"/>
    </source>
</evidence>
<evidence type="ECO:0000313" key="2">
    <source>
        <dbReference type="Proteomes" id="UP000789396"/>
    </source>
</evidence>
<reference evidence="1" key="1">
    <citation type="submission" date="2021-06" db="EMBL/GenBank/DDBJ databases">
        <authorList>
            <person name="Kallberg Y."/>
            <person name="Tangrot J."/>
            <person name="Rosling A."/>
        </authorList>
    </citation>
    <scope>NUCLEOTIDE SEQUENCE</scope>
    <source>
        <strain evidence="1">IN212</strain>
    </source>
</reference>
<gene>
    <name evidence="1" type="ORF">RFULGI_LOCUS8420</name>
</gene>
<accession>A0A9N9H669</accession>